<accession>A0ABQ1JAX9</accession>
<dbReference type="EMBL" id="BMGD01000003">
    <property type="protein sequence ID" value="GGB62001.1"/>
    <property type="molecule type" value="Genomic_DNA"/>
</dbReference>
<dbReference type="RefSeq" id="WP_188513926.1">
    <property type="nucleotide sequence ID" value="NZ_BMGD01000003.1"/>
</dbReference>
<name>A0ABQ1JAX9_9SPHN</name>
<reference evidence="2" key="1">
    <citation type="journal article" date="2019" name="Int. J. Syst. Evol. Microbiol.">
        <title>The Global Catalogue of Microorganisms (GCM) 10K type strain sequencing project: providing services to taxonomists for standard genome sequencing and annotation.</title>
        <authorList>
            <consortium name="The Broad Institute Genomics Platform"/>
            <consortium name="The Broad Institute Genome Sequencing Center for Infectious Disease"/>
            <person name="Wu L."/>
            <person name="Ma J."/>
        </authorList>
    </citation>
    <scope>NUCLEOTIDE SEQUENCE [LARGE SCALE GENOMIC DNA]</scope>
    <source>
        <strain evidence="2">CGMCC 1.12851</strain>
    </source>
</reference>
<proteinExistence type="predicted"/>
<evidence type="ECO:0008006" key="3">
    <source>
        <dbReference type="Google" id="ProtNLM"/>
    </source>
</evidence>
<dbReference type="Proteomes" id="UP000614261">
    <property type="component" value="Unassembled WGS sequence"/>
</dbReference>
<evidence type="ECO:0000313" key="1">
    <source>
        <dbReference type="EMBL" id="GGB62001.1"/>
    </source>
</evidence>
<gene>
    <name evidence="1" type="ORF">GCM10010833_16180</name>
</gene>
<sequence>MTAPVIAQDIPNVPEPLVFDMVRPLGAKRGELEINTLVQQNLSGPDRAVEWAPEIEYAVADGLAIELELPIEGLSVTDYKMGLQGTIGTFAGGRGIHGIQYLGLYNRGDRRWESTLVYIAGFRFDDRWSTLSMVGFGDVTFSGPSNRNLIVNHTTFYSLTPQSHLGVEINTRRGGDDFTLVMPQAQFHLARGLSLQAGLGAARHSGEPWRPRAGARLIKEF</sequence>
<keyword evidence="2" id="KW-1185">Reference proteome</keyword>
<comment type="caution">
    <text evidence="1">The sequence shown here is derived from an EMBL/GenBank/DDBJ whole genome shotgun (WGS) entry which is preliminary data.</text>
</comment>
<evidence type="ECO:0000313" key="2">
    <source>
        <dbReference type="Proteomes" id="UP000614261"/>
    </source>
</evidence>
<organism evidence="1 2">
    <name type="scientific">Blastomonas aquatica</name>
    <dbReference type="NCBI Taxonomy" id="1510276"/>
    <lineage>
        <taxon>Bacteria</taxon>
        <taxon>Pseudomonadati</taxon>
        <taxon>Pseudomonadota</taxon>
        <taxon>Alphaproteobacteria</taxon>
        <taxon>Sphingomonadales</taxon>
        <taxon>Sphingomonadaceae</taxon>
        <taxon>Blastomonas</taxon>
    </lineage>
</organism>
<protein>
    <recommendedName>
        <fullName evidence="3">Cellulose biosynthesis protein BcsS</fullName>
    </recommendedName>
</protein>